<organism evidence="2 3">
    <name type="scientific">Nocardia fluminea</name>
    <dbReference type="NCBI Taxonomy" id="134984"/>
    <lineage>
        <taxon>Bacteria</taxon>
        <taxon>Bacillati</taxon>
        <taxon>Actinomycetota</taxon>
        <taxon>Actinomycetes</taxon>
        <taxon>Mycobacteriales</taxon>
        <taxon>Nocardiaceae</taxon>
        <taxon>Nocardia</taxon>
    </lineage>
</organism>
<comment type="caution">
    <text evidence="2">The sequence shown here is derived from an EMBL/GenBank/DDBJ whole genome shotgun (WGS) entry which is preliminary data.</text>
</comment>
<keyword evidence="3" id="KW-1185">Reference proteome</keyword>
<accession>A0A2N3VLH3</accession>
<dbReference type="EMBL" id="PJMW01000002">
    <property type="protein sequence ID" value="PKV82475.1"/>
    <property type="molecule type" value="Genomic_DNA"/>
</dbReference>
<evidence type="ECO:0000313" key="3">
    <source>
        <dbReference type="Proteomes" id="UP000233766"/>
    </source>
</evidence>
<protein>
    <submittedName>
        <fullName evidence="2">Uncharacterized protein</fullName>
    </submittedName>
</protein>
<feature type="region of interest" description="Disordered" evidence="1">
    <location>
        <begin position="45"/>
        <end position="79"/>
    </location>
</feature>
<evidence type="ECO:0000313" key="2">
    <source>
        <dbReference type="EMBL" id="PKV82475.1"/>
    </source>
</evidence>
<evidence type="ECO:0000256" key="1">
    <source>
        <dbReference type="SAM" id="MobiDB-lite"/>
    </source>
</evidence>
<dbReference type="Proteomes" id="UP000233766">
    <property type="component" value="Unassembled WGS sequence"/>
</dbReference>
<dbReference type="AlphaFoldDB" id="A0A2N3VLH3"/>
<sequence length="300" mass="32949">MVLRACLPDRDPIPPCRTEFGVPNSLQNTTTTLDRPHRPEILGRAHNQHPLHPAPARLTDHLPQRPSSQPATACGRPDPVPDVPHLPYEFPVPVPQRDPAEYPTILDYPSIRATPVPTLCRRGDKARNPELEPFYRLDVITRQQPETVLVRTGPPLGMRVEPCSVQIDRGCDQSGTRTDRTSRRSGYSFNLAALDPPKAAADLMIQFGRSSVSNRWTQTSSGPRVPNRSSKSRQCEAPCVVGCEQFGSVSLARADGADDQVGQRRDRFLGGRGVQVQFRGQGFGRAEHADAAQAQCCGGE</sequence>
<reference evidence="2 3" key="1">
    <citation type="submission" date="2017-12" db="EMBL/GenBank/DDBJ databases">
        <title>Sequencing the genomes of 1000 Actinobacteria strains.</title>
        <authorList>
            <person name="Klenk H.-P."/>
        </authorList>
    </citation>
    <scope>NUCLEOTIDE SEQUENCE [LARGE SCALE GENOMIC DNA]</scope>
    <source>
        <strain evidence="2 3">DSM 44489</strain>
    </source>
</reference>
<gene>
    <name evidence="2" type="ORF">ATK86_6965</name>
</gene>
<name>A0A2N3VLH3_9NOCA</name>
<proteinExistence type="predicted"/>